<evidence type="ECO:0000256" key="2">
    <source>
        <dbReference type="ARBA" id="ARBA00008066"/>
    </source>
</evidence>
<evidence type="ECO:0000313" key="8">
    <source>
        <dbReference type="EMBL" id="KAJ9138706.1"/>
    </source>
</evidence>
<dbReference type="PANTHER" id="PTHR22950:SF479">
    <property type="entry name" value="AMINO ACID TRANSPORTER (EUROFUNG)-RELATED"/>
    <property type="match status" value="1"/>
</dbReference>
<dbReference type="Proteomes" id="UP001174694">
    <property type="component" value="Unassembled WGS sequence"/>
</dbReference>
<feature type="transmembrane region" description="Helical" evidence="6">
    <location>
        <begin position="344"/>
        <end position="367"/>
    </location>
</feature>
<comment type="similarity">
    <text evidence="2">Belongs to the amino acid/polyamine transporter 2 family.</text>
</comment>
<feature type="transmembrane region" description="Helical" evidence="6">
    <location>
        <begin position="305"/>
        <end position="323"/>
    </location>
</feature>
<feature type="transmembrane region" description="Helical" evidence="6">
    <location>
        <begin position="129"/>
        <end position="151"/>
    </location>
</feature>
<organism evidence="8 9">
    <name type="scientific">Pleurostoma richardsiae</name>
    <dbReference type="NCBI Taxonomy" id="41990"/>
    <lineage>
        <taxon>Eukaryota</taxon>
        <taxon>Fungi</taxon>
        <taxon>Dikarya</taxon>
        <taxon>Ascomycota</taxon>
        <taxon>Pezizomycotina</taxon>
        <taxon>Sordariomycetes</taxon>
        <taxon>Sordariomycetidae</taxon>
        <taxon>Calosphaeriales</taxon>
        <taxon>Pleurostomataceae</taxon>
        <taxon>Pleurostoma</taxon>
    </lineage>
</organism>
<feature type="transmembrane region" description="Helical" evidence="6">
    <location>
        <begin position="50"/>
        <end position="69"/>
    </location>
</feature>
<sequence>MAGWEPKVAGRDETDYEDGFAVNNRPADNYVSADDVFGNEEGADIHYRTLSWPLVAVLMIAEIVSNGMLSLPSSLAVVGIVPGVIVIVFLGVFATFTSWILIQFKLRHPEVHSMGDAGRIMFGNVGREVLAAGTVIFAIFATGGQLLAGQIALASLSDNKLCLMLYTGIFTIPTLIFSLPRTLDRLSWLSIPSVISILVAGIVGMIGAGLNPVPGRVVDVVRASNFTTAFISITNPVFAYAGHFMFFILISEMKDPRGAMRAAYTLQGFATTFYVVFAVVTYYYIGSEVASPSFSSLPTKWAKAAYGIAIPNFLIAGSLYAHTAAKLVFVRLFRRSRHLHQHSVLGWSVWVALVLLANAVSFVLAVGVPIFNYLIGIAASLFASWYTYGIAGFFWLYDAYHYGGGRRAWGANWVMSWLCFLTIAAGAFICVAGMYVSVDSIVAAYDQGLLGTPFSC</sequence>
<protein>
    <submittedName>
        <fullName evidence="8">Transmembrane amino acid transporter</fullName>
    </submittedName>
</protein>
<feature type="transmembrane region" description="Helical" evidence="6">
    <location>
        <begin position="262"/>
        <end position="285"/>
    </location>
</feature>
<keyword evidence="5 6" id="KW-0472">Membrane</keyword>
<evidence type="ECO:0000256" key="1">
    <source>
        <dbReference type="ARBA" id="ARBA00004141"/>
    </source>
</evidence>
<dbReference type="GO" id="GO:0016020">
    <property type="term" value="C:membrane"/>
    <property type="evidence" value="ECO:0007669"/>
    <property type="project" value="UniProtKB-SubCell"/>
</dbReference>
<feature type="transmembrane region" description="Helical" evidence="6">
    <location>
        <begin position="230"/>
        <end position="250"/>
    </location>
</feature>
<feature type="transmembrane region" description="Helical" evidence="6">
    <location>
        <begin position="75"/>
        <end position="102"/>
    </location>
</feature>
<feature type="transmembrane region" description="Helical" evidence="6">
    <location>
        <begin position="163"/>
        <end position="179"/>
    </location>
</feature>
<gene>
    <name evidence="8" type="ORF">NKR23_g8398</name>
</gene>
<evidence type="ECO:0000259" key="7">
    <source>
        <dbReference type="Pfam" id="PF01490"/>
    </source>
</evidence>
<keyword evidence="4 6" id="KW-1133">Transmembrane helix</keyword>
<reference evidence="8" key="1">
    <citation type="submission" date="2022-07" db="EMBL/GenBank/DDBJ databases">
        <title>Fungi with potential for degradation of polypropylene.</title>
        <authorList>
            <person name="Gostincar C."/>
        </authorList>
    </citation>
    <scope>NUCLEOTIDE SEQUENCE</scope>
    <source>
        <strain evidence="8">EXF-13308</strain>
    </source>
</reference>
<dbReference type="AlphaFoldDB" id="A0AA38VFT6"/>
<evidence type="ECO:0000256" key="6">
    <source>
        <dbReference type="SAM" id="Phobius"/>
    </source>
</evidence>
<comment type="subcellular location">
    <subcellularLocation>
        <location evidence="1">Membrane</location>
        <topology evidence="1">Multi-pass membrane protein</topology>
    </subcellularLocation>
</comment>
<feature type="transmembrane region" description="Helical" evidence="6">
    <location>
        <begin position="186"/>
        <end position="210"/>
    </location>
</feature>
<feature type="domain" description="Amino acid transporter transmembrane" evidence="7">
    <location>
        <begin position="49"/>
        <end position="435"/>
    </location>
</feature>
<comment type="caution">
    <text evidence="8">The sequence shown here is derived from an EMBL/GenBank/DDBJ whole genome shotgun (WGS) entry which is preliminary data.</text>
</comment>
<dbReference type="EMBL" id="JANBVO010000029">
    <property type="protein sequence ID" value="KAJ9138706.1"/>
    <property type="molecule type" value="Genomic_DNA"/>
</dbReference>
<evidence type="ECO:0000256" key="3">
    <source>
        <dbReference type="ARBA" id="ARBA00022692"/>
    </source>
</evidence>
<name>A0AA38VFT6_9PEZI</name>
<keyword evidence="3 6" id="KW-0812">Transmembrane</keyword>
<feature type="transmembrane region" description="Helical" evidence="6">
    <location>
        <begin position="409"/>
        <end position="436"/>
    </location>
</feature>
<accession>A0AA38VFT6</accession>
<proteinExistence type="inferred from homology"/>
<feature type="transmembrane region" description="Helical" evidence="6">
    <location>
        <begin position="373"/>
        <end position="397"/>
    </location>
</feature>
<evidence type="ECO:0000256" key="5">
    <source>
        <dbReference type="ARBA" id="ARBA00023136"/>
    </source>
</evidence>
<dbReference type="PANTHER" id="PTHR22950">
    <property type="entry name" value="AMINO ACID TRANSPORTER"/>
    <property type="match status" value="1"/>
</dbReference>
<dbReference type="Pfam" id="PF01490">
    <property type="entry name" value="Aa_trans"/>
    <property type="match status" value="1"/>
</dbReference>
<evidence type="ECO:0000313" key="9">
    <source>
        <dbReference type="Proteomes" id="UP001174694"/>
    </source>
</evidence>
<dbReference type="GO" id="GO:0015179">
    <property type="term" value="F:L-amino acid transmembrane transporter activity"/>
    <property type="evidence" value="ECO:0007669"/>
    <property type="project" value="TreeGrafter"/>
</dbReference>
<dbReference type="InterPro" id="IPR013057">
    <property type="entry name" value="AA_transpt_TM"/>
</dbReference>
<keyword evidence="9" id="KW-1185">Reference proteome</keyword>
<evidence type="ECO:0000256" key="4">
    <source>
        <dbReference type="ARBA" id="ARBA00022989"/>
    </source>
</evidence>